<keyword evidence="1" id="KW-1133">Transmembrane helix</keyword>
<dbReference type="EMBL" id="LGUF01000007">
    <property type="protein sequence ID" value="KON87451.1"/>
    <property type="molecule type" value="Genomic_DNA"/>
</dbReference>
<accession>A0A0M0GDG1</accession>
<organism evidence="2 3">
    <name type="scientific">Sporosarcina globispora</name>
    <name type="common">Bacillus globisporus</name>
    <dbReference type="NCBI Taxonomy" id="1459"/>
    <lineage>
        <taxon>Bacteria</taxon>
        <taxon>Bacillati</taxon>
        <taxon>Bacillota</taxon>
        <taxon>Bacilli</taxon>
        <taxon>Bacillales</taxon>
        <taxon>Caryophanaceae</taxon>
        <taxon>Sporosarcina</taxon>
    </lineage>
</organism>
<proteinExistence type="predicted"/>
<evidence type="ECO:0000256" key="1">
    <source>
        <dbReference type="SAM" id="Phobius"/>
    </source>
</evidence>
<dbReference type="AlphaFoldDB" id="A0A0M0GDG1"/>
<evidence type="ECO:0000313" key="2">
    <source>
        <dbReference type="EMBL" id="KON87451.1"/>
    </source>
</evidence>
<dbReference type="PATRIC" id="fig|1459.3.peg.2553"/>
<keyword evidence="1" id="KW-0812">Transmembrane</keyword>
<evidence type="ECO:0000313" key="3">
    <source>
        <dbReference type="Proteomes" id="UP000037109"/>
    </source>
</evidence>
<dbReference type="RefSeq" id="WP_053434805.1">
    <property type="nucleotide sequence ID" value="NZ_LGUF01000007.1"/>
</dbReference>
<feature type="transmembrane region" description="Helical" evidence="1">
    <location>
        <begin position="20"/>
        <end position="38"/>
    </location>
</feature>
<reference evidence="3" key="1">
    <citation type="submission" date="2015-07" db="EMBL/GenBank/DDBJ databases">
        <title>Fjat-10036 dsm4.</title>
        <authorList>
            <person name="Liu B."/>
            <person name="Wang J."/>
            <person name="Zhu Y."/>
            <person name="Liu G."/>
            <person name="Chen Q."/>
            <person name="Chen Z."/>
            <person name="Lan J."/>
            <person name="Che J."/>
            <person name="Ge C."/>
            <person name="Shi H."/>
            <person name="Pan Z."/>
            <person name="Liu X."/>
        </authorList>
    </citation>
    <scope>NUCLEOTIDE SEQUENCE [LARGE SCALE GENOMIC DNA]</scope>
    <source>
        <strain evidence="3">DSM 4</strain>
    </source>
</reference>
<feature type="transmembrane region" description="Helical" evidence="1">
    <location>
        <begin position="50"/>
        <end position="68"/>
    </location>
</feature>
<dbReference type="STRING" id="1459.AF332_11845"/>
<keyword evidence="3" id="KW-1185">Reference proteome</keyword>
<dbReference type="OrthoDB" id="9936085at2"/>
<gene>
    <name evidence="2" type="ORF">AF332_11845</name>
</gene>
<dbReference type="Proteomes" id="UP000037109">
    <property type="component" value="Unassembled WGS sequence"/>
</dbReference>
<comment type="caution">
    <text evidence="2">The sequence shown here is derived from an EMBL/GenBank/DDBJ whole genome shotgun (WGS) entry which is preliminary data.</text>
</comment>
<keyword evidence="1" id="KW-0472">Membrane</keyword>
<protein>
    <submittedName>
        <fullName evidence="2">Uncharacterized protein</fullName>
    </submittedName>
</protein>
<name>A0A0M0GDG1_SPOGL</name>
<sequence length="78" mass="8710">MNLFKSSKVNLHPMEKIGILLTTGFTSFVFFIFGKAILHITDNWQGNVSGYGLMVTSIVLMCLVYTALHGKGMNREVK</sequence>